<gene>
    <name evidence="2" type="ORF">SAMN04488025_12426</name>
</gene>
<evidence type="ECO:0000259" key="1">
    <source>
        <dbReference type="PROSITE" id="PS51372"/>
    </source>
</evidence>
<dbReference type="SUPFAM" id="SSF63520">
    <property type="entry name" value="PTS-regulatory domain, PRD"/>
    <property type="match status" value="1"/>
</dbReference>
<reference evidence="2 3" key="1">
    <citation type="submission" date="2016-10" db="EMBL/GenBank/DDBJ databases">
        <authorList>
            <person name="de Groot N.N."/>
        </authorList>
    </citation>
    <scope>NUCLEOTIDE SEQUENCE [LARGE SCALE GENOMIC DNA]</scope>
    <source>
        <strain evidence="2 3">DSM 44945</strain>
    </source>
</reference>
<dbReference type="GO" id="GO:0006355">
    <property type="term" value="P:regulation of DNA-templated transcription"/>
    <property type="evidence" value="ECO:0007669"/>
    <property type="project" value="InterPro"/>
</dbReference>
<organism evidence="2 3">
    <name type="scientific">Planifilum fulgidum</name>
    <dbReference type="NCBI Taxonomy" id="201973"/>
    <lineage>
        <taxon>Bacteria</taxon>
        <taxon>Bacillati</taxon>
        <taxon>Bacillota</taxon>
        <taxon>Bacilli</taxon>
        <taxon>Bacillales</taxon>
        <taxon>Thermoactinomycetaceae</taxon>
        <taxon>Planifilum</taxon>
    </lineage>
</organism>
<keyword evidence="3" id="KW-1185">Reference proteome</keyword>
<dbReference type="Pfam" id="PF00874">
    <property type="entry name" value="PRD"/>
    <property type="match status" value="1"/>
</dbReference>
<dbReference type="InterPro" id="IPR011608">
    <property type="entry name" value="PRD"/>
</dbReference>
<sequence length="141" mass="16232">MCEEKVFFPLLYSILYIGVFRVNGLKERFKILIEGGVVTPEAADIAQRAVERLTDRHGRFPAEQVNMFSTHLASALTRLARREEIDPPPKELFAEVEASSRFREAVGEVDWIERQWGKALPDAEKRYLIIHYISLLQKTEG</sequence>
<evidence type="ECO:0000313" key="2">
    <source>
        <dbReference type="EMBL" id="SFG28087.1"/>
    </source>
</evidence>
<dbReference type="Gene3D" id="1.10.1790.10">
    <property type="entry name" value="PRD domain"/>
    <property type="match status" value="1"/>
</dbReference>
<dbReference type="AlphaFoldDB" id="A0A1I2QPC3"/>
<protein>
    <submittedName>
        <fullName evidence="2">PRD domain-containing protein</fullName>
    </submittedName>
</protein>
<dbReference type="InterPro" id="IPR036634">
    <property type="entry name" value="PRD_sf"/>
</dbReference>
<dbReference type="Proteomes" id="UP000198661">
    <property type="component" value="Unassembled WGS sequence"/>
</dbReference>
<dbReference type="STRING" id="201973.SAMN04488025_12426"/>
<accession>A0A1I2QPC3</accession>
<dbReference type="OrthoDB" id="3192572at2"/>
<feature type="domain" description="PRD" evidence="1">
    <location>
        <begin position="37"/>
        <end position="141"/>
    </location>
</feature>
<proteinExistence type="predicted"/>
<evidence type="ECO:0000313" key="3">
    <source>
        <dbReference type="Proteomes" id="UP000198661"/>
    </source>
</evidence>
<name>A0A1I2QPC3_9BACL</name>
<dbReference type="PROSITE" id="PS51372">
    <property type="entry name" value="PRD_2"/>
    <property type="match status" value="1"/>
</dbReference>
<dbReference type="EMBL" id="FOOK01000024">
    <property type="protein sequence ID" value="SFG28087.1"/>
    <property type="molecule type" value="Genomic_DNA"/>
</dbReference>